<evidence type="ECO:0000313" key="2">
    <source>
        <dbReference type="EMBL" id="OIT29375.1"/>
    </source>
</evidence>
<keyword evidence="1" id="KW-1133">Transmembrane helix</keyword>
<evidence type="ECO:0000256" key="1">
    <source>
        <dbReference type="SAM" id="Phobius"/>
    </source>
</evidence>
<keyword evidence="3" id="KW-1185">Reference proteome</keyword>
<keyword evidence="1" id="KW-0812">Transmembrane</keyword>
<dbReference type="EMBL" id="MJEQ01001800">
    <property type="protein sequence ID" value="OIT29375.1"/>
    <property type="molecule type" value="Genomic_DNA"/>
</dbReference>
<feature type="non-terminal residue" evidence="2">
    <location>
        <position position="1"/>
    </location>
</feature>
<evidence type="ECO:0000313" key="3">
    <source>
        <dbReference type="Proteomes" id="UP000187609"/>
    </source>
</evidence>
<sequence length="66" mass="7410">LVSLSANASVHFIFQWFYVSFLTILCLQIIGVSLLGEISSIYHIIHMCADLSKLVEGVFMVLPPRK</sequence>
<protein>
    <submittedName>
        <fullName evidence="2">Uncharacterized protein</fullName>
    </submittedName>
</protein>
<accession>A0A314KJ46</accession>
<comment type="caution">
    <text evidence="2">The sequence shown here is derived from an EMBL/GenBank/DDBJ whole genome shotgun (WGS) entry which is preliminary data.</text>
</comment>
<reference evidence="2" key="1">
    <citation type="submission" date="2016-11" db="EMBL/GenBank/DDBJ databases">
        <title>The genome of Nicotiana attenuata.</title>
        <authorList>
            <person name="Xu S."/>
            <person name="Brockmoeller T."/>
            <person name="Gaquerel E."/>
            <person name="Navarro A."/>
            <person name="Kuhl H."/>
            <person name="Gase K."/>
            <person name="Ling Z."/>
            <person name="Zhou W."/>
            <person name="Kreitzer C."/>
            <person name="Stanke M."/>
            <person name="Tang H."/>
            <person name="Lyons E."/>
            <person name="Pandey P."/>
            <person name="Pandey S.P."/>
            <person name="Timmermann B."/>
            <person name="Baldwin I.T."/>
        </authorList>
    </citation>
    <scope>NUCLEOTIDE SEQUENCE [LARGE SCALE GENOMIC DNA]</scope>
    <source>
        <strain evidence="2">UT</strain>
    </source>
</reference>
<dbReference type="SMR" id="A0A314KJ46"/>
<dbReference type="AlphaFoldDB" id="A0A314KJ46"/>
<organism evidence="2 3">
    <name type="scientific">Nicotiana attenuata</name>
    <name type="common">Coyote tobacco</name>
    <dbReference type="NCBI Taxonomy" id="49451"/>
    <lineage>
        <taxon>Eukaryota</taxon>
        <taxon>Viridiplantae</taxon>
        <taxon>Streptophyta</taxon>
        <taxon>Embryophyta</taxon>
        <taxon>Tracheophyta</taxon>
        <taxon>Spermatophyta</taxon>
        <taxon>Magnoliopsida</taxon>
        <taxon>eudicotyledons</taxon>
        <taxon>Gunneridae</taxon>
        <taxon>Pentapetalae</taxon>
        <taxon>asterids</taxon>
        <taxon>lamiids</taxon>
        <taxon>Solanales</taxon>
        <taxon>Solanaceae</taxon>
        <taxon>Nicotianoideae</taxon>
        <taxon>Nicotianeae</taxon>
        <taxon>Nicotiana</taxon>
    </lineage>
</organism>
<name>A0A314KJ46_NICAT</name>
<proteinExistence type="predicted"/>
<feature type="transmembrane region" description="Helical" evidence="1">
    <location>
        <begin position="12"/>
        <end position="35"/>
    </location>
</feature>
<keyword evidence="1" id="KW-0472">Membrane</keyword>
<gene>
    <name evidence="2" type="ORF">A4A49_52601</name>
</gene>
<dbReference type="Proteomes" id="UP000187609">
    <property type="component" value="Unassembled WGS sequence"/>
</dbReference>